<sequence>MEEQDHACGSTWEPPQDKSRPDSPWSWIPMMRDPGWIRNVWSSNINAQTMNYVGQLAGQVFVTVKELYKGLNPATLSGCIDIIVVRQPNGSLQCSPFHVRFGKMGVLRSREKVVDIEINGEPVDLHMKLGDNGEAFFVQETDNDQEVIPMHLATSPILSEGASRMESQLKRNSVDRMRGLDPNTSAQVLAPSETTSSGSLGKKRRKRRRKSQLDSMKRDDNANTSEDEDMFPIEMSSDEEAEPLDSSRTLSNDIPPFQEDVPKENLSPVLTYPQSASYPNSDREWSPSASSPVDCRRPPPHLAVVAEGGLSSSCPPQSSHFHASESPSVSRPSTPKSDSELVSKSVDRTAQKSNLEMLWLWGELPQAAKSSPHKMKECSPLNSRKICDKMHFQAIHSESSDAFSDQSPTLAGGPPTQPPLEHSKPQTEMQFVNEEDIEALGAAAPPVPTIEEPKPLSASAALAASKVDSPSRKKDKRSRHLGADGVYLDDLTDMDPEVAALYFPKNGDPSGLTKHTSDNGARSANQSPQSVGSSGIDSGVESTSDGLRDLPSIAISLCGGLSDNREITKDAFLEQAVSYQQFVDNPALIDDPNLVVKIGNKYYNWTTAAPLLLAMQAFQKPLPKATVESIMRDKMPRKGGRWWFSWRGRNTTIKEESKPEQCLAGRSHSTGEQPPQLGMATRIKHESSSSDEEHAAAKPSSTSHLPLLSSVSYKKTLRLTSEQLKSLKLKNGPNDVVFSVTTQYQGTCRCEGTIYLWNWDDKVIISDIDGTITRSDTLGHILPTLGKDWTHQGIAKLYHKVSQEVIEKKPEKFKVQCLTDIKNLFFPNTEPFYAAFGNRPADVYSYKQVGVSLNRIFTVNPKGELVQEHAKTNISSGVERGFQHLRRFPQEASEVIPFTETLRYVRLCEVVDHVFPLLKRSHSSDFPCSDTFSNFTFWREPPPPFENQDVHSASA</sequence>
<reference evidence="2" key="1">
    <citation type="submission" date="2025-08" db="UniProtKB">
        <authorList>
            <consortium name="RefSeq"/>
        </authorList>
    </citation>
    <scope>IDENTIFICATION</scope>
    <source>
        <tissue evidence="2">Blood</tissue>
    </source>
</reference>
<keyword evidence="1" id="KW-1185">Reference proteome</keyword>
<name>A0AC58NJ19_CAMBA</name>
<dbReference type="Proteomes" id="UP001732780">
    <property type="component" value="Chromosome 15"/>
</dbReference>
<dbReference type="RefSeq" id="XP_074197779.1">
    <property type="nucleotide sequence ID" value="XM_074341678.1"/>
</dbReference>
<evidence type="ECO:0000313" key="2">
    <source>
        <dbReference type="RefSeq" id="XP_074197779.1"/>
    </source>
</evidence>
<proteinExistence type="predicted"/>
<evidence type="ECO:0000313" key="1">
    <source>
        <dbReference type="Proteomes" id="UP001732780"/>
    </source>
</evidence>
<organism evidence="1 2">
    <name type="scientific">Camelus bactrianus</name>
    <name type="common">Bactrian camel</name>
    <dbReference type="NCBI Taxonomy" id="9837"/>
    <lineage>
        <taxon>Eukaryota</taxon>
        <taxon>Metazoa</taxon>
        <taxon>Chordata</taxon>
        <taxon>Craniata</taxon>
        <taxon>Vertebrata</taxon>
        <taxon>Euteleostomi</taxon>
        <taxon>Mammalia</taxon>
        <taxon>Eutheria</taxon>
        <taxon>Laurasiatheria</taxon>
        <taxon>Artiodactyla</taxon>
        <taxon>Tylopoda</taxon>
        <taxon>Camelidae</taxon>
        <taxon>Camelus</taxon>
    </lineage>
</organism>
<gene>
    <name evidence="2" type="primary">LPIN1</name>
</gene>
<accession>A0AC58NJ19</accession>
<protein>
    <submittedName>
        <fullName evidence="2">Phosphatidate phosphatase LPIN1 isoform X7</fullName>
    </submittedName>
</protein>